<organism evidence="4 6">
    <name type="scientific">Roseibium polysiphoniae</name>
    <dbReference type="NCBI Taxonomy" id="2571221"/>
    <lineage>
        <taxon>Bacteria</taxon>
        <taxon>Pseudomonadati</taxon>
        <taxon>Pseudomonadota</taxon>
        <taxon>Alphaproteobacteria</taxon>
        <taxon>Hyphomicrobiales</taxon>
        <taxon>Stappiaceae</taxon>
        <taxon>Roseibium</taxon>
    </lineage>
</organism>
<dbReference type="EMBL" id="JACYXJ010000007">
    <property type="protein sequence ID" value="MBD8878599.1"/>
    <property type="molecule type" value="Genomic_DNA"/>
</dbReference>
<evidence type="ECO:0000313" key="5">
    <source>
        <dbReference type="Proteomes" id="UP000615687"/>
    </source>
</evidence>
<comment type="caution">
    <text evidence="4">The sequence shown here is derived from an EMBL/GenBank/DDBJ whole genome shotgun (WGS) entry which is preliminary data.</text>
</comment>
<dbReference type="Proteomes" id="UP000705379">
    <property type="component" value="Unassembled WGS sequence"/>
</dbReference>
<name>A0A927Q3T8_9HYPH</name>
<evidence type="ECO:0000313" key="6">
    <source>
        <dbReference type="Proteomes" id="UP000705379"/>
    </source>
</evidence>
<dbReference type="Pfam" id="PF01230">
    <property type="entry name" value="HIT"/>
    <property type="match status" value="1"/>
</dbReference>
<protein>
    <submittedName>
        <fullName evidence="4">HIT family protein</fullName>
    </submittedName>
</protein>
<accession>A0A927Q3T8</accession>
<dbReference type="PIRSF" id="PIRSF000714">
    <property type="entry name" value="HIT"/>
    <property type="match status" value="1"/>
</dbReference>
<reference evidence="3 5" key="2">
    <citation type="submission" date="2020-09" db="EMBL/GenBank/DDBJ databases">
        <title>The genome sequence of type strain Labrenzia polysiphoniae KACC 19711.</title>
        <authorList>
            <person name="Liu Y."/>
        </authorList>
    </citation>
    <scope>NUCLEOTIDE SEQUENCE [LARGE SCALE GENOMIC DNA]</scope>
    <source>
        <strain evidence="3 5">KACC 19711</strain>
    </source>
</reference>
<gene>
    <name evidence="4" type="ORF">DYI23_18490</name>
    <name evidence="3" type="ORF">IG617_20075</name>
</gene>
<dbReference type="Proteomes" id="UP000615687">
    <property type="component" value="Unassembled WGS sequence"/>
</dbReference>
<evidence type="ECO:0000256" key="1">
    <source>
        <dbReference type="PROSITE-ProRule" id="PRU00464"/>
    </source>
</evidence>
<dbReference type="PROSITE" id="PS51084">
    <property type="entry name" value="HIT_2"/>
    <property type="match status" value="1"/>
</dbReference>
<proteinExistence type="predicted"/>
<dbReference type="GO" id="GO:0003824">
    <property type="term" value="F:catalytic activity"/>
    <property type="evidence" value="ECO:0007669"/>
    <property type="project" value="InterPro"/>
</dbReference>
<evidence type="ECO:0000313" key="4">
    <source>
        <dbReference type="EMBL" id="MBS8262224.1"/>
    </source>
</evidence>
<dbReference type="SUPFAM" id="SSF54197">
    <property type="entry name" value="HIT-like"/>
    <property type="match status" value="1"/>
</dbReference>
<keyword evidence="5" id="KW-1185">Reference proteome</keyword>
<reference evidence="4" key="3">
    <citation type="journal article" date="2021" name="Microorganisms">
        <title>Bacterial Dimethylsulfoniopropionate Biosynthesis in the East China Sea.</title>
        <authorList>
            <person name="Liu J."/>
            <person name="Zhang Y."/>
            <person name="Liu J."/>
            <person name="Zhong H."/>
            <person name="Williams B.T."/>
            <person name="Zheng Y."/>
            <person name="Curson A.R.J."/>
            <person name="Sun C."/>
            <person name="Sun H."/>
            <person name="Song D."/>
            <person name="Wagner Mackenzie B."/>
            <person name="Bermejo Martinez A."/>
            <person name="Todd J.D."/>
            <person name="Zhang X.H."/>
        </authorList>
    </citation>
    <scope>NUCLEOTIDE SEQUENCE</scope>
    <source>
        <strain evidence="4">AESS21</strain>
    </source>
</reference>
<feature type="domain" description="HIT" evidence="2">
    <location>
        <begin position="36"/>
        <end position="105"/>
    </location>
</feature>
<dbReference type="InterPro" id="IPR026026">
    <property type="entry name" value="HIT_Hint"/>
</dbReference>
<dbReference type="InterPro" id="IPR036265">
    <property type="entry name" value="HIT-like_sf"/>
</dbReference>
<reference evidence="4" key="1">
    <citation type="submission" date="2018-08" db="EMBL/GenBank/DDBJ databases">
        <authorList>
            <person name="Jin W."/>
            <person name="Wang H."/>
            <person name="Yang Y."/>
            <person name="Li M."/>
            <person name="Liu J."/>
        </authorList>
    </citation>
    <scope>NUCLEOTIDE SEQUENCE</scope>
    <source>
        <strain evidence="4">AESS21</strain>
    </source>
</reference>
<evidence type="ECO:0000259" key="2">
    <source>
        <dbReference type="PROSITE" id="PS51084"/>
    </source>
</evidence>
<comment type="caution">
    <text evidence="1">Lacks conserved residue(s) required for the propagation of feature annotation.</text>
</comment>
<dbReference type="Gene3D" id="3.30.428.10">
    <property type="entry name" value="HIT-like"/>
    <property type="match status" value="1"/>
</dbReference>
<dbReference type="EMBL" id="QTKU01000005">
    <property type="protein sequence ID" value="MBS8262224.1"/>
    <property type="molecule type" value="Genomic_DNA"/>
</dbReference>
<evidence type="ECO:0000313" key="3">
    <source>
        <dbReference type="EMBL" id="MBD8878599.1"/>
    </source>
</evidence>
<dbReference type="AlphaFoldDB" id="A0A927Q3T8"/>
<dbReference type="InterPro" id="IPR011146">
    <property type="entry name" value="HIT-like"/>
</dbReference>
<sequence>MIAFDLNPRLEGDSHPVIDLELCAVRLMKDANYPWLLLIPRRKDLIEIIDLDPTERAKLMEEIGTVSEALKTATNCEKLNVAAIGNVVSQLHVHVVARFREDPAWPAPVWGAVPPVPYEGSKANDLISALQEALSE</sequence>